<dbReference type="InterPro" id="IPR011706">
    <property type="entry name" value="Cu-oxidase_C"/>
</dbReference>
<dbReference type="Proteomes" id="UP000035740">
    <property type="component" value="Unassembled WGS sequence"/>
</dbReference>
<keyword evidence="3" id="KW-0732">Signal</keyword>
<feature type="signal peptide" evidence="3">
    <location>
        <begin position="1"/>
        <end position="20"/>
    </location>
</feature>
<proteinExistence type="inferred from homology"/>
<dbReference type="Gramene" id="KMS95443">
    <property type="protein sequence ID" value="KMS95443"/>
    <property type="gene ID" value="BVRB_008220"/>
</dbReference>
<dbReference type="Gene3D" id="2.60.40.420">
    <property type="entry name" value="Cupredoxins - blue copper proteins"/>
    <property type="match status" value="3"/>
</dbReference>
<organism evidence="7 8">
    <name type="scientific">Beta vulgaris subsp. vulgaris</name>
    <name type="common">Beet</name>
    <dbReference type="NCBI Taxonomy" id="3555"/>
    <lineage>
        <taxon>Eukaryota</taxon>
        <taxon>Viridiplantae</taxon>
        <taxon>Streptophyta</taxon>
        <taxon>Embryophyta</taxon>
        <taxon>Tracheophyta</taxon>
        <taxon>Spermatophyta</taxon>
        <taxon>Magnoliopsida</taxon>
        <taxon>eudicotyledons</taxon>
        <taxon>Gunneridae</taxon>
        <taxon>Pentapetalae</taxon>
        <taxon>Caryophyllales</taxon>
        <taxon>Chenopodiaceae</taxon>
        <taxon>Betoideae</taxon>
        <taxon>Beta</taxon>
    </lineage>
</organism>
<comment type="similarity">
    <text evidence="1">Belongs to the multicopper oxidase family.</text>
</comment>
<feature type="domain" description="Plastocyanin-like" evidence="4">
    <location>
        <begin position="157"/>
        <end position="292"/>
    </location>
</feature>
<evidence type="ECO:0000259" key="4">
    <source>
        <dbReference type="Pfam" id="PF00394"/>
    </source>
</evidence>
<evidence type="ECO:0000256" key="3">
    <source>
        <dbReference type="SAM" id="SignalP"/>
    </source>
</evidence>
<dbReference type="SUPFAM" id="SSF49503">
    <property type="entry name" value="Cupredoxins"/>
    <property type="match status" value="3"/>
</dbReference>
<reference evidence="7 8" key="1">
    <citation type="journal article" date="2014" name="Nature">
        <title>The genome of the recently domesticated crop plant sugar beet (Beta vulgaris).</title>
        <authorList>
            <person name="Dohm J.C."/>
            <person name="Minoche A.E."/>
            <person name="Holtgrawe D."/>
            <person name="Capella-Gutierrez S."/>
            <person name="Zakrzewski F."/>
            <person name="Tafer H."/>
            <person name="Rupp O."/>
            <person name="Sorensen T.R."/>
            <person name="Stracke R."/>
            <person name="Reinhardt R."/>
            <person name="Goesmann A."/>
            <person name="Kraft T."/>
            <person name="Schulz B."/>
            <person name="Stadler P.F."/>
            <person name="Schmidt T."/>
            <person name="Gabaldon T."/>
            <person name="Lehrach H."/>
            <person name="Weisshaar B."/>
            <person name="Himmelbauer H."/>
        </authorList>
    </citation>
    <scope>NUCLEOTIDE SEQUENCE [LARGE SCALE GENOMIC DNA]</scope>
    <source>
        <tissue evidence="7">Taproot</tissue>
    </source>
</reference>
<dbReference type="PANTHER" id="PTHR11709">
    <property type="entry name" value="MULTI-COPPER OXIDASE"/>
    <property type="match status" value="1"/>
</dbReference>
<dbReference type="FunFam" id="2.60.40.420:FF:000012">
    <property type="entry name" value="Monocopper oxidase-like protein"/>
    <property type="match status" value="1"/>
</dbReference>
<dbReference type="Pfam" id="PF07731">
    <property type="entry name" value="Cu-oxidase_2"/>
    <property type="match status" value="1"/>
</dbReference>
<name>A0A0J8B6C0_BETVV</name>
<evidence type="ECO:0000259" key="5">
    <source>
        <dbReference type="Pfam" id="PF07731"/>
    </source>
</evidence>
<dbReference type="eggNOG" id="KOG1263">
    <property type="taxonomic scope" value="Eukaryota"/>
</dbReference>
<protein>
    <submittedName>
        <fullName evidence="7">Uncharacterized protein</fullName>
    </submittedName>
</protein>
<dbReference type="InterPro" id="IPR045087">
    <property type="entry name" value="Cu-oxidase_fam"/>
</dbReference>
<dbReference type="AlphaFoldDB" id="A0A0J8B6C0"/>
<keyword evidence="2" id="KW-0325">Glycoprotein</keyword>
<dbReference type="GO" id="GO:0005507">
    <property type="term" value="F:copper ion binding"/>
    <property type="evidence" value="ECO:0007669"/>
    <property type="project" value="InterPro"/>
</dbReference>
<dbReference type="FunFam" id="2.60.40.420:FF:000029">
    <property type="entry name" value="L-ascorbate oxidase homolog"/>
    <property type="match status" value="1"/>
</dbReference>
<dbReference type="Pfam" id="PF07732">
    <property type="entry name" value="Cu-oxidase_3"/>
    <property type="match status" value="1"/>
</dbReference>
<evidence type="ECO:0000256" key="1">
    <source>
        <dbReference type="ARBA" id="ARBA00010609"/>
    </source>
</evidence>
<dbReference type="GO" id="GO:0016491">
    <property type="term" value="F:oxidoreductase activity"/>
    <property type="evidence" value="ECO:0007669"/>
    <property type="project" value="InterPro"/>
</dbReference>
<feature type="chain" id="PRO_5005294153" evidence="3">
    <location>
        <begin position="21"/>
        <end position="539"/>
    </location>
</feature>
<evidence type="ECO:0000256" key="2">
    <source>
        <dbReference type="ARBA" id="ARBA00023180"/>
    </source>
</evidence>
<dbReference type="KEGG" id="bvg:104884407"/>
<sequence>MQTLSCFSIATMFLFTIVVAEDPYRYFNWNITYGDIYPLGVRQQGILINGQFPGPDIHSVTNDNIIINVFNNLNVPFLLSWSGVQNRRNSYQDGVYGTTCPIPPGRNFTYKLQFKDQIGSFYYFPSLAFHKAAGAFGGIRILSRPRIPVPFPDPAGDYTVLIGDWYKANHTDLQAILDDGHKLPPPDGILINGRGSGATINVVQGKTYRLRISNVGLENSLNFRIQGHKMKLVEVEGTHTLQTTFSSLDVHVGQTYSVLITADQPPRNYYVVASSRFTSPVLTTTGILSYANSGGSVQGKIPGGPTIQIDWSLNQARAVRTNLSASGPRPNPQGAYHYGKINITRIIRLQNSAGQVNGKQRYAVNSVSFIPADTPLKLADYFKIGGVFSVGSIPSNPSSSGIYLATSVMGADFRNFIEIVFENTEDIVQSWHLDGYNFFVVGMDGGTWSPANRNQYNLRDAAFRCTTQVYPKAWTAVYVPLDNVGMWNLRSESWARQYLGQQFYLRVYTPSRSLKYEFHIPINALTCGRAAGRRTRPVA</sequence>
<accession>A0A0J8B6C0</accession>
<dbReference type="FunFam" id="2.60.40.420:FF:000016">
    <property type="entry name" value="Monocopper oxidase-like protein"/>
    <property type="match status" value="1"/>
</dbReference>
<dbReference type="InterPro" id="IPR008972">
    <property type="entry name" value="Cupredoxin"/>
</dbReference>
<evidence type="ECO:0000259" key="6">
    <source>
        <dbReference type="Pfam" id="PF07732"/>
    </source>
</evidence>
<gene>
    <name evidence="7" type="ORF">BVRB_008220</name>
</gene>
<dbReference type="OrthoDB" id="2121828at2759"/>
<dbReference type="EMBL" id="KQ090469">
    <property type="protein sequence ID" value="KMS95443.1"/>
    <property type="molecule type" value="Genomic_DNA"/>
</dbReference>
<evidence type="ECO:0000313" key="8">
    <source>
        <dbReference type="Proteomes" id="UP000035740"/>
    </source>
</evidence>
<dbReference type="OMA" id="QTWERQF"/>
<feature type="domain" description="Plastocyanin-like" evidence="6">
    <location>
        <begin position="31"/>
        <end position="144"/>
    </location>
</feature>
<feature type="domain" description="Plastocyanin-like" evidence="5">
    <location>
        <begin position="373"/>
        <end position="510"/>
    </location>
</feature>
<keyword evidence="8" id="KW-1185">Reference proteome</keyword>
<dbReference type="Pfam" id="PF00394">
    <property type="entry name" value="Cu-oxidase"/>
    <property type="match status" value="1"/>
</dbReference>
<dbReference type="InterPro" id="IPR001117">
    <property type="entry name" value="Cu-oxidase_2nd"/>
</dbReference>
<dbReference type="InterPro" id="IPR011707">
    <property type="entry name" value="Cu-oxidase-like_N"/>
</dbReference>
<dbReference type="PANTHER" id="PTHR11709:SF387">
    <property type="entry name" value="OS04G0561900 PROTEIN"/>
    <property type="match status" value="1"/>
</dbReference>
<evidence type="ECO:0000313" key="7">
    <source>
        <dbReference type="EMBL" id="KMS95443.1"/>
    </source>
</evidence>